<gene>
    <name evidence="2" type="ORF">DARMORV10_C02P56150.1</name>
</gene>
<protein>
    <submittedName>
        <fullName evidence="2">(rape) hypothetical protein</fullName>
    </submittedName>
</protein>
<keyword evidence="1" id="KW-0732">Signal</keyword>
<sequence>MALSIWLLLSTVLSTVTRSRLVAISVASSLVVVHAPSQLAVTPVSFVVIVECYKNPETLATLVVCSLHVGKSSSGYK</sequence>
<evidence type="ECO:0000256" key="1">
    <source>
        <dbReference type="SAM" id="SignalP"/>
    </source>
</evidence>
<organism evidence="2">
    <name type="scientific">Brassica napus</name>
    <name type="common">Rape</name>
    <dbReference type="NCBI Taxonomy" id="3708"/>
    <lineage>
        <taxon>Eukaryota</taxon>
        <taxon>Viridiplantae</taxon>
        <taxon>Streptophyta</taxon>
        <taxon>Embryophyta</taxon>
        <taxon>Tracheophyta</taxon>
        <taxon>Spermatophyta</taxon>
        <taxon>Magnoliopsida</taxon>
        <taxon>eudicotyledons</taxon>
        <taxon>Gunneridae</taxon>
        <taxon>Pentapetalae</taxon>
        <taxon>rosids</taxon>
        <taxon>malvids</taxon>
        <taxon>Brassicales</taxon>
        <taxon>Brassicaceae</taxon>
        <taxon>Brassiceae</taxon>
        <taxon>Brassica</taxon>
    </lineage>
</organism>
<accession>A0A816KVT9</accession>
<evidence type="ECO:0000313" key="2">
    <source>
        <dbReference type="EMBL" id="CAF1920591.1"/>
    </source>
</evidence>
<name>A0A816KVT9_BRANA</name>
<feature type="chain" id="PRO_5032343145" evidence="1">
    <location>
        <begin position="20"/>
        <end position="77"/>
    </location>
</feature>
<feature type="signal peptide" evidence="1">
    <location>
        <begin position="1"/>
        <end position="19"/>
    </location>
</feature>
<reference evidence="2" key="1">
    <citation type="submission" date="2021-01" db="EMBL/GenBank/DDBJ databases">
        <authorList>
            <consortium name="Genoscope - CEA"/>
            <person name="William W."/>
        </authorList>
    </citation>
    <scope>NUCLEOTIDE SEQUENCE</scope>
</reference>
<dbReference type="AlphaFoldDB" id="A0A816KVT9"/>
<proteinExistence type="predicted"/>
<dbReference type="Proteomes" id="UP001295469">
    <property type="component" value="Chromosome C02"/>
</dbReference>
<dbReference type="EMBL" id="HG994366">
    <property type="protein sequence ID" value="CAF1920591.1"/>
    <property type="molecule type" value="Genomic_DNA"/>
</dbReference>